<name>A0ABP1S346_9HEXA</name>
<accession>A0ABP1S346</accession>
<keyword evidence="2" id="KW-1185">Reference proteome</keyword>
<protein>
    <submittedName>
        <fullName evidence="1">Uncharacterized protein</fullName>
    </submittedName>
</protein>
<organism evidence="1 2">
    <name type="scientific">Orchesella dallaii</name>
    <dbReference type="NCBI Taxonomy" id="48710"/>
    <lineage>
        <taxon>Eukaryota</taxon>
        <taxon>Metazoa</taxon>
        <taxon>Ecdysozoa</taxon>
        <taxon>Arthropoda</taxon>
        <taxon>Hexapoda</taxon>
        <taxon>Collembola</taxon>
        <taxon>Entomobryomorpha</taxon>
        <taxon>Entomobryoidea</taxon>
        <taxon>Orchesellidae</taxon>
        <taxon>Orchesellinae</taxon>
        <taxon>Orchesella</taxon>
    </lineage>
</organism>
<evidence type="ECO:0000313" key="2">
    <source>
        <dbReference type="Proteomes" id="UP001642540"/>
    </source>
</evidence>
<sequence length="190" mass="21509">MPYCRSLYLILSYFSKKPLEKNDTLGQIFPITTVHHELPSAGRMIPVRVIHFKNIASTSTGSGYQKVNPEQELHSKYPMVTRGFKDDFDMKSNRRSHLVSKFEMQVPIIPPNASAPKWVPGELIVSGITRRTVKLIDQSQFGPLRSATFIPSVQAGIIVFEKRYNPEKLAIALKYLYSIESEPNGVIRTS</sequence>
<comment type="caution">
    <text evidence="1">The sequence shown here is derived from an EMBL/GenBank/DDBJ whole genome shotgun (WGS) entry which is preliminary data.</text>
</comment>
<dbReference type="EMBL" id="CAXLJM020000148">
    <property type="protein sequence ID" value="CAL8142321.1"/>
    <property type="molecule type" value="Genomic_DNA"/>
</dbReference>
<evidence type="ECO:0000313" key="1">
    <source>
        <dbReference type="EMBL" id="CAL8142321.1"/>
    </source>
</evidence>
<proteinExistence type="predicted"/>
<reference evidence="1 2" key="1">
    <citation type="submission" date="2024-08" db="EMBL/GenBank/DDBJ databases">
        <authorList>
            <person name="Cucini C."/>
            <person name="Frati F."/>
        </authorList>
    </citation>
    <scope>NUCLEOTIDE SEQUENCE [LARGE SCALE GENOMIC DNA]</scope>
</reference>
<gene>
    <name evidence="1" type="ORF">ODALV1_LOCUS29012</name>
</gene>
<dbReference type="Proteomes" id="UP001642540">
    <property type="component" value="Unassembled WGS sequence"/>
</dbReference>